<dbReference type="InterPro" id="IPR029044">
    <property type="entry name" value="Nucleotide-diphossugar_trans"/>
</dbReference>
<sequence length="275" mass="31825">MIVSLILATVGRKEEVKIFFDSLVEQTYRAFEVIVVDQNEDNCLDELIEEYKNKFDIVHIKSKIKGISLNRNKGLFHAKGKIIAFPDDDCEYSKNTIELAVKYLYDKPKCIYSCRTLEKGKNYGTGVMYENDSEINIDNVDKTIKSITFFVNIANDDILLFDTKLGVGAEFGSGEETDYVLELLHRGYSGYYFSKHIVYHPAKKGNYEDLDRAYKYAMGYGALCKKEIFQRKELGYLVKFLYKVLRSIMGIIVTKNREYHLTVLKGRLKGFIKYD</sequence>
<keyword evidence="3" id="KW-1185">Reference proteome</keyword>
<dbReference type="InterPro" id="IPR001173">
    <property type="entry name" value="Glyco_trans_2-like"/>
</dbReference>
<dbReference type="SUPFAM" id="SSF53448">
    <property type="entry name" value="Nucleotide-diphospho-sugar transferases"/>
    <property type="match status" value="1"/>
</dbReference>
<comment type="caution">
    <text evidence="2">The sequence shown here is derived from an EMBL/GenBank/DDBJ whole genome shotgun (WGS) entry which is preliminary data.</text>
</comment>
<keyword evidence="2" id="KW-0328">Glycosyltransferase</keyword>
<dbReference type="PANTHER" id="PTHR22916:SF3">
    <property type="entry name" value="UDP-GLCNAC:BETAGAL BETA-1,3-N-ACETYLGLUCOSAMINYLTRANSFERASE-LIKE PROTEIN 1"/>
    <property type="match status" value="1"/>
</dbReference>
<dbReference type="RefSeq" id="WP_285152787.1">
    <property type="nucleotide sequence ID" value="NZ_JASSPP010000003.1"/>
</dbReference>
<dbReference type="PANTHER" id="PTHR22916">
    <property type="entry name" value="GLYCOSYLTRANSFERASE"/>
    <property type="match status" value="1"/>
</dbReference>
<feature type="domain" description="Glycosyltransferase 2-like" evidence="1">
    <location>
        <begin position="4"/>
        <end position="129"/>
    </location>
</feature>
<protein>
    <submittedName>
        <fullName evidence="2">Glycosyltransferase family 2 protein</fullName>
        <ecNumber evidence="2">2.4.-.-</ecNumber>
    </submittedName>
</protein>
<dbReference type="CDD" id="cd00761">
    <property type="entry name" value="Glyco_tranf_GTA_type"/>
    <property type="match status" value="1"/>
</dbReference>
<organism evidence="2 3">
    <name type="scientific">Sneathia sanguinegens</name>
    <dbReference type="NCBI Taxonomy" id="40543"/>
    <lineage>
        <taxon>Bacteria</taxon>
        <taxon>Fusobacteriati</taxon>
        <taxon>Fusobacteriota</taxon>
        <taxon>Fusobacteriia</taxon>
        <taxon>Fusobacteriales</taxon>
        <taxon>Leptotrichiaceae</taxon>
        <taxon>Sneathia</taxon>
    </lineage>
</organism>
<reference evidence="2 3" key="1">
    <citation type="submission" date="2023-06" db="EMBL/GenBank/DDBJ databases">
        <title>Antibody response to the Sneathia vaginalis cytopathogenic toxin A during pregnancy.</title>
        <authorList>
            <person name="Mccoy Z.T."/>
            <person name="Serrano M.G."/>
            <person name="Spaine K."/>
            <person name="Edwards D.J."/>
            <person name="Buck G.A."/>
            <person name="Jefferson K."/>
        </authorList>
    </citation>
    <scope>NUCLEOTIDE SEQUENCE [LARGE SCALE GENOMIC DNA]</scope>
    <source>
        <strain evidence="2 3">CCUG 42621</strain>
    </source>
</reference>
<evidence type="ECO:0000313" key="3">
    <source>
        <dbReference type="Proteomes" id="UP001225134"/>
    </source>
</evidence>
<evidence type="ECO:0000313" key="2">
    <source>
        <dbReference type="EMBL" id="MDK9580457.1"/>
    </source>
</evidence>
<dbReference type="Proteomes" id="UP001225134">
    <property type="component" value="Unassembled WGS sequence"/>
</dbReference>
<evidence type="ECO:0000259" key="1">
    <source>
        <dbReference type="Pfam" id="PF00535"/>
    </source>
</evidence>
<dbReference type="EC" id="2.4.-.-" evidence="2"/>
<dbReference type="GO" id="GO:0016757">
    <property type="term" value="F:glycosyltransferase activity"/>
    <property type="evidence" value="ECO:0007669"/>
    <property type="project" value="UniProtKB-KW"/>
</dbReference>
<dbReference type="Pfam" id="PF00535">
    <property type="entry name" value="Glycos_transf_2"/>
    <property type="match status" value="1"/>
</dbReference>
<keyword evidence="2" id="KW-0808">Transferase</keyword>
<name>A0ABT7HJV7_9FUSO</name>
<proteinExistence type="predicted"/>
<accession>A0ABT7HJV7</accession>
<dbReference type="Gene3D" id="3.90.550.10">
    <property type="entry name" value="Spore Coat Polysaccharide Biosynthesis Protein SpsA, Chain A"/>
    <property type="match status" value="1"/>
</dbReference>
<dbReference type="EMBL" id="JASSPP010000003">
    <property type="protein sequence ID" value="MDK9580457.1"/>
    <property type="molecule type" value="Genomic_DNA"/>
</dbReference>
<gene>
    <name evidence="2" type="ORF">QQA45_02870</name>
</gene>